<reference evidence="1" key="1">
    <citation type="submission" date="2021-06" db="EMBL/GenBank/DDBJ databases">
        <authorList>
            <person name="Kallberg Y."/>
            <person name="Tangrot J."/>
            <person name="Rosling A."/>
        </authorList>
    </citation>
    <scope>NUCLEOTIDE SEQUENCE</scope>
    <source>
        <strain evidence="1">MA461A</strain>
    </source>
</reference>
<evidence type="ECO:0000313" key="2">
    <source>
        <dbReference type="Proteomes" id="UP000789920"/>
    </source>
</evidence>
<keyword evidence="2" id="KW-1185">Reference proteome</keyword>
<accession>A0ACA9SXT8</accession>
<dbReference type="Proteomes" id="UP000789920">
    <property type="component" value="Unassembled WGS sequence"/>
</dbReference>
<organism evidence="1 2">
    <name type="scientific">Racocetra persica</name>
    <dbReference type="NCBI Taxonomy" id="160502"/>
    <lineage>
        <taxon>Eukaryota</taxon>
        <taxon>Fungi</taxon>
        <taxon>Fungi incertae sedis</taxon>
        <taxon>Mucoromycota</taxon>
        <taxon>Glomeromycotina</taxon>
        <taxon>Glomeromycetes</taxon>
        <taxon>Diversisporales</taxon>
        <taxon>Gigasporaceae</taxon>
        <taxon>Racocetra</taxon>
    </lineage>
</organism>
<comment type="caution">
    <text evidence="1">The sequence shown here is derived from an EMBL/GenBank/DDBJ whole genome shotgun (WGS) entry which is preliminary data.</text>
</comment>
<proteinExistence type="predicted"/>
<feature type="non-terminal residue" evidence="1">
    <location>
        <position position="40"/>
    </location>
</feature>
<evidence type="ECO:0000313" key="1">
    <source>
        <dbReference type="EMBL" id="CAG8851859.1"/>
    </source>
</evidence>
<name>A0ACA9SXT8_9GLOM</name>
<feature type="non-terminal residue" evidence="1">
    <location>
        <position position="1"/>
    </location>
</feature>
<dbReference type="EMBL" id="CAJVQC010178542">
    <property type="protein sequence ID" value="CAG8851859.1"/>
    <property type="molecule type" value="Genomic_DNA"/>
</dbReference>
<protein>
    <submittedName>
        <fullName evidence="1">445_t:CDS:1</fullName>
    </submittedName>
</protein>
<gene>
    <name evidence="1" type="ORF">RPERSI_LOCUS36772</name>
</gene>
<sequence length="40" mass="4864">EESLNKWIIEQYLRKIAITPNNVKYHMTNLLFQKFKLSNP</sequence>